<evidence type="ECO:0000313" key="2">
    <source>
        <dbReference type="Proteomes" id="UP000055590"/>
    </source>
</evidence>
<dbReference type="Proteomes" id="UP000055590">
    <property type="component" value="Chromosome"/>
</dbReference>
<accession>A0A0K1P993</accession>
<sequence>MRVDLQGLDAIEPVRIEGAFVVGGERREFWCDISEHQGSPDWTVGCDQKRVWINDIASAAPEELEVEVVVAAADGGDLVFRGKVRPTYHVEQDFNGPGCGTCAHGTATAIVAPEGAR</sequence>
<organism evidence="1 2">
    <name type="scientific">Vulgatibacter incomptus</name>
    <dbReference type="NCBI Taxonomy" id="1391653"/>
    <lineage>
        <taxon>Bacteria</taxon>
        <taxon>Pseudomonadati</taxon>
        <taxon>Myxococcota</taxon>
        <taxon>Myxococcia</taxon>
        <taxon>Myxococcales</taxon>
        <taxon>Cystobacterineae</taxon>
        <taxon>Vulgatibacteraceae</taxon>
        <taxon>Vulgatibacter</taxon>
    </lineage>
</organism>
<dbReference type="AlphaFoldDB" id="A0A0K1P993"/>
<keyword evidence="2" id="KW-1185">Reference proteome</keyword>
<dbReference type="EMBL" id="CP012332">
    <property type="protein sequence ID" value="AKU90090.1"/>
    <property type="molecule type" value="Genomic_DNA"/>
</dbReference>
<reference evidence="1 2" key="1">
    <citation type="submission" date="2015-08" db="EMBL/GenBank/DDBJ databases">
        <authorList>
            <person name="Babu N.S."/>
            <person name="Beckwith C.J."/>
            <person name="Beseler K.G."/>
            <person name="Brison A."/>
            <person name="Carone J.V."/>
            <person name="Caskin T.P."/>
            <person name="Diamond M."/>
            <person name="Durham M.E."/>
            <person name="Foxe J.M."/>
            <person name="Go M."/>
            <person name="Henderson B.A."/>
            <person name="Jones I.B."/>
            <person name="McGettigan J.A."/>
            <person name="Micheletti S.J."/>
            <person name="Nasrallah M.E."/>
            <person name="Ortiz D."/>
            <person name="Piller C.R."/>
            <person name="Privatt S.R."/>
            <person name="Schneider S.L."/>
            <person name="Sharp S."/>
            <person name="Smith T.C."/>
            <person name="Stanton J.D."/>
            <person name="Ullery H.E."/>
            <person name="Wilson R.J."/>
            <person name="Serrano M.G."/>
            <person name="Buck G."/>
            <person name="Lee V."/>
            <person name="Wang Y."/>
            <person name="Carvalho R."/>
            <person name="Voegtly L."/>
            <person name="Shi R."/>
            <person name="Duckworth R."/>
            <person name="Johnson A."/>
            <person name="Loviza R."/>
            <person name="Walstead R."/>
            <person name="Shah Z."/>
            <person name="Kiflezghi M."/>
            <person name="Wade K."/>
            <person name="Ball S.L."/>
            <person name="Bradley K.W."/>
            <person name="Asai D.J."/>
            <person name="Bowman C.A."/>
            <person name="Russell D.A."/>
            <person name="Pope W.H."/>
            <person name="Jacobs-Sera D."/>
            <person name="Hendrix R.W."/>
            <person name="Hatfull G.F."/>
        </authorList>
    </citation>
    <scope>NUCLEOTIDE SEQUENCE [LARGE SCALE GENOMIC DNA]</scope>
    <source>
        <strain evidence="1 2">DSM 27710</strain>
    </source>
</reference>
<dbReference type="RefSeq" id="WP_157370425.1">
    <property type="nucleotide sequence ID" value="NZ_CP012332.1"/>
</dbReference>
<evidence type="ECO:0000313" key="1">
    <source>
        <dbReference type="EMBL" id="AKU90090.1"/>
    </source>
</evidence>
<dbReference type="KEGG" id="vin:AKJ08_0477"/>
<protein>
    <submittedName>
        <fullName evidence="1">Uncharacterized protein</fullName>
    </submittedName>
</protein>
<gene>
    <name evidence="1" type="ORF">AKJ08_0477</name>
</gene>
<name>A0A0K1P993_9BACT</name>
<proteinExistence type="predicted"/>